<accession>A0A9P6PGQ1</accession>
<name>A0A9P6PGQ1_9FUNG</name>
<sequence length="274" mass="30875">MNLPLPLFDAIQYSNSAAAFPLSSLKFLDEIYNIRVEHQQQFKEFLGWVPTILSKHHPALATQILDELSNTRACLSAVLPSTQMTIPATSCFANERWLDIDCLQACLDALNRMYNPSGNILILPIDLAIYVTSNDDHSDYHCKRIFDIKSLTDILGIFPMRVGDCKEGIDCCCDDDNGCKDGCNCDDHCACSRPGYCDHARSCVCEPDHWAFFWLDIQHSKFLFGDSLGSDQPVARITRLKNFIAKALHTFDQNESGKGEQWPTLRNTVLIFLS</sequence>
<evidence type="ECO:0000313" key="2">
    <source>
        <dbReference type="Proteomes" id="UP000726737"/>
    </source>
</evidence>
<organism evidence="1 2">
    <name type="scientific">Mortierella polycephala</name>
    <dbReference type="NCBI Taxonomy" id="41804"/>
    <lineage>
        <taxon>Eukaryota</taxon>
        <taxon>Fungi</taxon>
        <taxon>Fungi incertae sedis</taxon>
        <taxon>Mucoromycota</taxon>
        <taxon>Mortierellomycotina</taxon>
        <taxon>Mortierellomycetes</taxon>
        <taxon>Mortierellales</taxon>
        <taxon>Mortierellaceae</taxon>
        <taxon>Mortierella</taxon>
    </lineage>
</organism>
<gene>
    <name evidence="1" type="ORF">BG011_001304</name>
</gene>
<evidence type="ECO:0000313" key="1">
    <source>
        <dbReference type="EMBL" id="KAG0247555.1"/>
    </source>
</evidence>
<dbReference type="OrthoDB" id="2390002at2759"/>
<protein>
    <submittedName>
        <fullName evidence="1">Uncharacterized protein</fullName>
    </submittedName>
</protein>
<keyword evidence="2" id="KW-1185">Reference proteome</keyword>
<reference evidence="1" key="1">
    <citation type="journal article" date="2020" name="Fungal Divers.">
        <title>Resolving the Mortierellaceae phylogeny through synthesis of multi-gene phylogenetics and phylogenomics.</title>
        <authorList>
            <person name="Vandepol N."/>
            <person name="Liber J."/>
            <person name="Desiro A."/>
            <person name="Na H."/>
            <person name="Kennedy M."/>
            <person name="Barry K."/>
            <person name="Grigoriev I.V."/>
            <person name="Miller A.N."/>
            <person name="O'Donnell K."/>
            <person name="Stajich J.E."/>
            <person name="Bonito G."/>
        </authorList>
    </citation>
    <scope>NUCLEOTIDE SEQUENCE</scope>
    <source>
        <strain evidence="1">KOD948</strain>
    </source>
</reference>
<comment type="caution">
    <text evidence="1">The sequence shown here is derived from an EMBL/GenBank/DDBJ whole genome shotgun (WGS) entry which is preliminary data.</text>
</comment>
<dbReference type="AlphaFoldDB" id="A0A9P6PGQ1"/>
<dbReference type="Proteomes" id="UP000726737">
    <property type="component" value="Unassembled WGS sequence"/>
</dbReference>
<dbReference type="EMBL" id="JAAAJA010001326">
    <property type="protein sequence ID" value="KAG0247555.1"/>
    <property type="molecule type" value="Genomic_DNA"/>
</dbReference>
<proteinExistence type="predicted"/>